<proteinExistence type="predicted"/>
<reference evidence="2" key="1">
    <citation type="journal article" date="2021" name="J Fungi (Basel)">
        <title>Genomic and Metabolomic Analyses of the Marine Fungus Emericellopsis cladophorae: Insights into Saltwater Adaptability Mechanisms and Its Biosynthetic Potential.</title>
        <authorList>
            <person name="Goncalves M.F.M."/>
            <person name="Hilario S."/>
            <person name="Van de Peer Y."/>
            <person name="Esteves A.C."/>
            <person name="Alves A."/>
        </authorList>
    </citation>
    <scope>NUCLEOTIDE SEQUENCE</scope>
    <source>
        <strain evidence="2">MUM 19.33</strain>
    </source>
</reference>
<organism evidence="2 3">
    <name type="scientific">Emericellopsis cladophorae</name>
    <dbReference type="NCBI Taxonomy" id="2686198"/>
    <lineage>
        <taxon>Eukaryota</taxon>
        <taxon>Fungi</taxon>
        <taxon>Dikarya</taxon>
        <taxon>Ascomycota</taxon>
        <taxon>Pezizomycotina</taxon>
        <taxon>Sordariomycetes</taxon>
        <taxon>Hypocreomycetidae</taxon>
        <taxon>Hypocreales</taxon>
        <taxon>Bionectriaceae</taxon>
        <taxon>Emericellopsis</taxon>
    </lineage>
</organism>
<reference evidence="2" key="2">
    <citation type="submission" date="2022-07" db="EMBL/GenBank/DDBJ databases">
        <authorList>
            <person name="Goncalves M.F.M."/>
            <person name="Hilario S."/>
            <person name="Van De Peer Y."/>
            <person name="Esteves A.C."/>
            <person name="Alves A."/>
        </authorList>
    </citation>
    <scope>NUCLEOTIDE SEQUENCE</scope>
    <source>
        <strain evidence="2">MUM 19.33</strain>
    </source>
</reference>
<dbReference type="AlphaFoldDB" id="A0A9P9XUD0"/>
<feature type="compositionally biased region" description="Basic residues" evidence="1">
    <location>
        <begin position="118"/>
        <end position="128"/>
    </location>
</feature>
<feature type="compositionally biased region" description="Polar residues" evidence="1">
    <location>
        <begin position="25"/>
        <end position="49"/>
    </location>
</feature>
<dbReference type="EMBL" id="JAGIXG020000089">
    <property type="protein sequence ID" value="KAI6777954.1"/>
    <property type="molecule type" value="Genomic_DNA"/>
</dbReference>
<dbReference type="Proteomes" id="UP001055219">
    <property type="component" value="Unassembled WGS sequence"/>
</dbReference>
<feature type="region of interest" description="Disordered" evidence="1">
    <location>
        <begin position="1"/>
        <end position="128"/>
    </location>
</feature>
<feature type="compositionally biased region" description="Basic and acidic residues" evidence="1">
    <location>
        <begin position="95"/>
        <end position="104"/>
    </location>
</feature>
<dbReference type="GeneID" id="75829453"/>
<comment type="caution">
    <text evidence="2">The sequence shown here is derived from an EMBL/GenBank/DDBJ whole genome shotgun (WGS) entry which is preliminary data.</text>
</comment>
<sequence length="128" mass="14966">MTNRKPRRGEEHRPDYHQHGGYENPYQQGRINNSSRPRQYASDDSNGANASGIVIPVASPQALDKAHENVHETLLTSDRRQRRRDQDEESLSQKTLEEGSARGHSEKHRREKSDEEKRRRRERKDRNG</sequence>
<accession>A0A9P9XUD0</accession>
<feature type="compositionally biased region" description="Basic and acidic residues" evidence="1">
    <location>
        <begin position="8"/>
        <end position="20"/>
    </location>
</feature>
<dbReference type="RefSeq" id="XP_051358810.1">
    <property type="nucleotide sequence ID" value="XM_051510259.1"/>
</dbReference>
<protein>
    <submittedName>
        <fullName evidence="2">Uncharacterized protein</fullName>
    </submittedName>
</protein>
<evidence type="ECO:0000313" key="3">
    <source>
        <dbReference type="Proteomes" id="UP001055219"/>
    </source>
</evidence>
<dbReference type="OrthoDB" id="10570050at2759"/>
<evidence type="ECO:0000256" key="1">
    <source>
        <dbReference type="SAM" id="MobiDB-lite"/>
    </source>
</evidence>
<keyword evidence="3" id="KW-1185">Reference proteome</keyword>
<evidence type="ECO:0000313" key="2">
    <source>
        <dbReference type="EMBL" id="KAI6777954.1"/>
    </source>
</evidence>
<gene>
    <name evidence="2" type="ORF">J7T54_002947</name>
</gene>
<name>A0A9P9XUD0_9HYPO</name>